<feature type="region of interest" description="Disordered" evidence="1">
    <location>
        <begin position="1"/>
        <end position="41"/>
    </location>
</feature>
<evidence type="ECO:0000313" key="2">
    <source>
        <dbReference type="EMBL" id="OLP94405.1"/>
    </source>
</evidence>
<sequence>MCPLSQPLSGGPGNRPQRPKLGRWQRPGSSMPRPVKPETPAACDHALVEVRRQQEDYGAFIKDATSHARSKSESPLKVGQRGVAVDRLMHSGVRR</sequence>
<dbReference type="OrthoDB" id="10307977at2759"/>
<keyword evidence="3" id="KW-1185">Reference proteome</keyword>
<dbReference type="AlphaFoldDB" id="A0A1Q9DGX2"/>
<proteinExistence type="predicted"/>
<organism evidence="2 3">
    <name type="scientific">Symbiodinium microadriaticum</name>
    <name type="common">Dinoflagellate</name>
    <name type="synonym">Zooxanthella microadriatica</name>
    <dbReference type="NCBI Taxonomy" id="2951"/>
    <lineage>
        <taxon>Eukaryota</taxon>
        <taxon>Sar</taxon>
        <taxon>Alveolata</taxon>
        <taxon>Dinophyceae</taxon>
        <taxon>Suessiales</taxon>
        <taxon>Symbiodiniaceae</taxon>
        <taxon>Symbiodinium</taxon>
    </lineage>
</organism>
<dbReference type="Proteomes" id="UP000186817">
    <property type="component" value="Unassembled WGS sequence"/>
</dbReference>
<protein>
    <submittedName>
        <fullName evidence="2">Uncharacterized protein</fullName>
    </submittedName>
</protein>
<reference evidence="2 3" key="1">
    <citation type="submission" date="2016-02" db="EMBL/GenBank/DDBJ databases">
        <title>Genome analysis of coral dinoflagellate symbionts highlights evolutionary adaptations to a symbiotic lifestyle.</title>
        <authorList>
            <person name="Aranda M."/>
            <person name="Li Y."/>
            <person name="Liew Y.J."/>
            <person name="Baumgarten S."/>
            <person name="Simakov O."/>
            <person name="Wilson M."/>
            <person name="Piel J."/>
            <person name="Ashoor H."/>
            <person name="Bougouffa S."/>
            <person name="Bajic V.B."/>
            <person name="Ryu T."/>
            <person name="Ravasi T."/>
            <person name="Bayer T."/>
            <person name="Micklem G."/>
            <person name="Kim H."/>
            <person name="Bhak J."/>
            <person name="Lajeunesse T.C."/>
            <person name="Voolstra C.R."/>
        </authorList>
    </citation>
    <scope>NUCLEOTIDE SEQUENCE [LARGE SCALE GENOMIC DNA]</scope>
    <source>
        <strain evidence="2 3">CCMP2467</strain>
    </source>
</reference>
<name>A0A1Q9DGX2_SYMMI</name>
<gene>
    <name evidence="2" type="ORF">AK812_SmicGene23567</name>
</gene>
<evidence type="ECO:0000256" key="1">
    <source>
        <dbReference type="SAM" id="MobiDB-lite"/>
    </source>
</evidence>
<dbReference type="EMBL" id="LSRX01000543">
    <property type="protein sequence ID" value="OLP94405.1"/>
    <property type="molecule type" value="Genomic_DNA"/>
</dbReference>
<comment type="caution">
    <text evidence="2">The sequence shown here is derived from an EMBL/GenBank/DDBJ whole genome shotgun (WGS) entry which is preliminary data.</text>
</comment>
<evidence type="ECO:0000313" key="3">
    <source>
        <dbReference type="Proteomes" id="UP000186817"/>
    </source>
</evidence>
<accession>A0A1Q9DGX2</accession>